<accession>A0A399D5A1</accession>
<organism evidence="4 5">
    <name type="scientific">Mariniphaga sediminis</name>
    <dbReference type="NCBI Taxonomy" id="1628158"/>
    <lineage>
        <taxon>Bacteria</taxon>
        <taxon>Pseudomonadati</taxon>
        <taxon>Bacteroidota</taxon>
        <taxon>Bacteroidia</taxon>
        <taxon>Marinilabiliales</taxon>
        <taxon>Prolixibacteraceae</taxon>
        <taxon>Mariniphaga</taxon>
    </lineage>
</organism>
<keyword evidence="1" id="KW-0732">Signal</keyword>
<dbReference type="InterPro" id="IPR049712">
    <property type="entry name" value="Poly_export"/>
</dbReference>
<evidence type="ECO:0000259" key="3">
    <source>
        <dbReference type="Pfam" id="PF02563"/>
    </source>
</evidence>
<name>A0A399D5A1_9BACT</name>
<dbReference type="PANTHER" id="PTHR33619:SF3">
    <property type="entry name" value="POLYSACCHARIDE EXPORT PROTEIN GFCE-RELATED"/>
    <property type="match status" value="1"/>
</dbReference>
<dbReference type="EMBL" id="QWET01000004">
    <property type="protein sequence ID" value="RIH65842.1"/>
    <property type="molecule type" value="Genomic_DNA"/>
</dbReference>
<dbReference type="Gene3D" id="3.30.1950.10">
    <property type="entry name" value="wza like domain"/>
    <property type="match status" value="1"/>
</dbReference>
<keyword evidence="2" id="KW-1133">Transmembrane helix</keyword>
<feature type="transmembrane region" description="Helical" evidence="2">
    <location>
        <begin position="283"/>
        <end position="304"/>
    </location>
</feature>
<feature type="domain" description="Polysaccharide export protein N-terminal" evidence="3">
    <location>
        <begin position="89"/>
        <end position="186"/>
    </location>
</feature>
<keyword evidence="2" id="KW-0472">Membrane</keyword>
<sequence>MSWKYKIFKNDLNGTFIYFPENNHSQHNNFTIFGVLKIKHMITIKFRGGIIRLLLPLVLFITSCSTPLNELIYLNGIDPGITYTSGPMPEEYRIRSNDQLFIQVISDDPMNAAFLNLVNTQGSMGSYGNSANSLELVTYLVDDEGRISYPQLGDIHVEDKTVSEVRDIIQGKVDSYLESASVFVKLVNRNITVLGEVKQPGQKLMVKNQLTIFEALGSAGDISDYGNRKKVKLIRELPEGKHVAELDLTNPQVIYSPYYYVLPHDIIYVEHSTKVYGAKNLPYAAPLSITASIVSIGLLILNLFRK</sequence>
<evidence type="ECO:0000256" key="1">
    <source>
        <dbReference type="ARBA" id="ARBA00022729"/>
    </source>
</evidence>
<keyword evidence="5" id="KW-1185">Reference proteome</keyword>
<reference evidence="4 5" key="1">
    <citation type="journal article" date="2015" name="Int. J. Syst. Evol. Microbiol.">
        <title>Mariniphaga sediminis sp. nov., isolated from coastal sediment.</title>
        <authorList>
            <person name="Wang F.Q."/>
            <person name="Shen Q.Y."/>
            <person name="Chen G.J."/>
            <person name="Du Z.J."/>
        </authorList>
    </citation>
    <scope>NUCLEOTIDE SEQUENCE [LARGE SCALE GENOMIC DNA]</scope>
    <source>
        <strain evidence="4 5">SY21</strain>
    </source>
</reference>
<dbReference type="Proteomes" id="UP000266441">
    <property type="component" value="Unassembled WGS sequence"/>
</dbReference>
<comment type="caution">
    <text evidence="4">The sequence shown here is derived from an EMBL/GenBank/DDBJ whole genome shotgun (WGS) entry which is preliminary data.</text>
</comment>
<dbReference type="AlphaFoldDB" id="A0A399D5A1"/>
<evidence type="ECO:0000313" key="4">
    <source>
        <dbReference type="EMBL" id="RIH65842.1"/>
    </source>
</evidence>
<evidence type="ECO:0000313" key="5">
    <source>
        <dbReference type="Proteomes" id="UP000266441"/>
    </source>
</evidence>
<dbReference type="PANTHER" id="PTHR33619">
    <property type="entry name" value="POLYSACCHARIDE EXPORT PROTEIN GFCE-RELATED"/>
    <property type="match status" value="1"/>
</dbReference>
<dbReference type="Pfam" id="PF02563">
    <property type="entry name" value="Poly_export"/>
    <property type="match status" value="1"/>
</dbReference>
<dbReference type="GO" id="GO:0015159">
    <property type="term" value="F:polysaccharide transmembrane transporter activity"/>
    <property type="evidence" value="ECO:0007669"/>
    <property type="project" value="InterPro"/>
</dbReference>
<protein>
    <recommendedName>
        <fullName evidence="3">Polysaccharide export protein N-terminal domain-containing protein</fullName>
    </recommendedName>
</protein>
<dbReference type="Gene3D" id="3.10.560.10">
    <property type="entry name" value="Outer membrane lipoprotein wza domain like"/>
    <property type="match status" value="1"/>
</dbReference>
<evidence type="ECO:0000256" key="2">
    <source>
        <dbReference type="SAM" id="Phobius"/>
    </source>
</evidence>
<dbReference type="OrthoDB" id="662756at2"/>
<proteinExistence type="predicted"/>
<keyword evidence="2" id="KW-0812">Transmembrane</keyword>
<gene>
    <name evidence="4" type="ORF">D1164_06115</name>
</gene>
<dbReference type="InterPro" id="IPR003715">
    <property type="entry name" value="Poly_export_N"/>
</dbReference>